<gene>
    <name evidence="3" type="ORF">Q3404_12730</name>
</gene>
<dbReference type="RefSeq" id="WP_244634080.1">
    <property type="nucleotide sequence ID" value="NZ_CP024638.1"/>
</dbReference>
<evidence type="ECO:0000313" key="4">
    <source>
        <dbReference type="Proteomes" id="UP001171299"/>
    </source>
</evidence>
<comment type="similarity">
    <text evidence="1">Belongs to the bacterial reverse transcriptase family.</text>
</comment>
<dbReference type="InterPro" id="IPR051083">
    <property type="entry name" value="GrpII_Intron_Splice-Mob/Def"/>
</dbReference>
<protein>
    <submittedName>
        <fullName evidence="3">Group II intron maturase-specific domain-containing protein</fullName>
    </submittedName>
</protein>
<organism evidence="3 4">
    <name type="scientific">Pantoea phytobeneficialis</name>
    <dbReference type="NCBI Taxonomy" id="2052056"/>
    <lineage>
        <taxon>Bacteria</taxon>
        <taxon>Pseudomonadati</taxon>
        <taxon>Pseudomonadota</taxon>
        <taxon>Gammaproteobacteria</taxon>
        <taxon>Enterobacterales</taxon>
        <taxon>Erwiniaceae</taxon>
        <taxon>Pantoea</taxon>
    </lineage>
</organism>
<dbReference type="PROSITE" id="PS50878">
    <property type="entry name" value="RT_POL"/>
    <property type="match status" value="1"/>
</dbReference>
<dbReference type="EMBL" id="JAUOOM010000011">
    <property type="protein sequence ID" value="MDO6407441.1"/>
    <property type="molecule type" value="Genomic_DNA"/>
</dbReference>
<reference evidence="3" key="1">
    <citation type="submission" date="2023-07" db="EMBL/GenBank/DDBJ databases">
        <title>The extreme plant-growth-promoting properties of Pantoea phytobeneficialis PF55 revealed by functional and genomic analysis.</title>
        <authorList>
            <person name="Nascimento F.X."/>
            <person name="Marcio R.J."/>
        </authorList>
    </citation>
    <scope>NUCLEOTIDE SEQUENCE</scope>
    <source>
        <strain evidence="3">PF55</strain>
    </source>
</reference>
<dbReference type="InterPro" id="IPR043502">
    <property type="entry name" value="DNA/RNA_pol_sf"/>
</dbReference>
<accession>A0ABT8XVH1</accession>
<dbReference type="InterPro" id="IPR013597">
    <property type="entry name" value="Mat_intron_G2"/>
</dbReference>
<dbReference type="InterPro" id="IPR000477">
    <property type="entry name" value="RT_dom"/>
</dbReference>
<name>A0ABT8XVH1_9GAMM</name>
<proteinExistence type="inferred from homology"/>
<keyword evidence="4" id="KW-1185">Reference proteome</keyword>
<dbReference type="PANTHER" id="PTHR34047">
    <property type="entry name" value="NUCLEAR INTRON MATURASE 1, MITOCHONDRIAL-RELATED"/>
    <property type="match status" value="1"/>
</dbReference>
<dbReference type="Pfam" id="PF08388">
    <property type="entry name" value="GIIM"/>
    <property type="match status" value="1"/>
</dbReference>
<evidence type="ECO:0000259" key="2">
    <source>
        <dbReference type="PROSITE" id="PS50878"/>
    </source>
</evidence>
<dbReference type="Proteomes" id="UP001171299">
    <property type="component" value="Unassembled WGS sequence"/>
</dbReference>
<dbReference type="PANTHER" id="PTHR34047:SF8">
    <property type="entry name" value="PROTEIN YKFC"/>
    <property type="match status" value="1"/>
</dbReference>
<feature type="domain" description="Reverse transcriptase" evidence="2">
    <location>
        <begin position="1"/>
        <end position="117"/>
    </location>
</feature>
<sequence>MRQPARTGRRNEAGATLLFLRLYVAALLQLSSQPLARLQPELMRTFRKSRYYGKKHQVNYVRYDDDFICSGISRELLENEVKPLIATFMQQRGLALSEEKTAITHIEEGFDFLGQNVRKYGGKMLIKPAKKNLKNFLSKIRRLIKGNPTLPAWKLINLLNPVIRGWANYHQHIVAKDIFNYVDTHIWRAIWQWCKRRHTRKGRRWVADKYFTFGDRRWLFSAATPEGKTLYLTRAMDTPIKRPIKIRGDATPYSPGMEIYFERRLDLIWTGKLNKMKTVAALWKRQGKCCPRCRQLITNQTGWNIHHRCQEGYGRQRRYVQS</sequence>
<dbReference type="SUPFAM" id="SSF56672">
    <property type="entry name" value="DNA/RNA polymerases"/>
    <property type="match status" value="1"/>
</dbReference>
<comment type="caution">
    <text evidence="3">The sequence shown here is derived from an EMBL/GenBank/DDBJ whole genome shotgun (WGS) entry which is preliminary data.</text>
</comment>
<evidence type="ECO:0000313" key="3">
    <source>
        <dbReference type="EMBL" id="MDO6407441.1"/>
    </source>
</evidence>
<evidence type="ECO:0000256" key="1">
    <source>
        <dbReference type="ARBA" id="ARBA00034120"/>
    </source>
</evidence>